<sequence length="187" mass="20888">MRLGFSHASSSSTKQPARGGKESNFTRSFFLSFFFFPPRTISRPPNWDNLFSLSHAPHSYPCSNILLSFFLSLKPPKISHPQLRHLRHFSKPSLHAAAVSTKFSSEEAALLNLTTGSSEVAPDSLLSVQFRPRYQSASSPSHPLFSNHAPTSSLSNFFTSDLRLAPFSSFWTPFLWTLISPPSLRLC</sequence>
<dbReference type="EMBL" id="JAHMHQ010000001">
    <property type="protein sequence ID" value="KAK1656296.1"/>
    <property type="molecule type" value="Genomic_DNA"/>
</dbReference>
<proteinExistence type="predicted"/>
<evidence type="ECO:0000313" key="2">
    <source>
        <dbReference type="EMBL" id="KAK1656296.1"/>
    </source>
</evidence>
<keyword evidence="3" id="KW-1185">Reference proteome</keyword>
<name>A0AAJ0ELG4_9PEZI</name>
<organism evidence="2 3">
    <name type="scientific">Colletotrichum phormii</name>
    <dbReference type="NCBI Taxonomy" id="359342"/>
    <lineage>
        <taxon>Eukaryota</taxon>
        <taxon>Fungi</taxon>
        <taxon>Dikarya</taxon>
        <taxon>Ascomycota</taxon>
        <taxon>Pezizomycotina</taxon>
        <taxon>Sordariomycetes</taxon>
        <taxon>Hypocreomycetidae</taxon>
        <taxon>Glomerellales</taxon>
        <taxon>Glomerellaceae</taxon>
        <taxon>Colletotrichum</taxon>
        <taxon>Colletotrichum acutatum species complex</taxon>
    </lineage>
</organism>
<dbReference type="GeneID" id="85467305"/>
<feature type="region of interest" description="Disordered" evidence="1">
    <location>
        <begin position="1"/>
        <end position="21"/>
    </location>
</feature>
<gene>
    <name evidence="2" type="ORF">BDP81DRAFT_19342</name>
</gene>
<protein>
    <submittedName>
        <fullName evidence="2">Uncharacterized protein</fullName>
    </submittedName>
</protein>
<evidence type="ECO:0000256" key="1">
    <source>
        <dbReference type="SAM" id="MobiDB-lite"/>
    </source>
</evidence>
<accession>A0AAJ0ELG4</accession>
<reference evidence="2" key="1">
    <citation type="submission" date="2021-06" db="EMBL/GenBank/DDBJ databases">
        <title>Comparative genomics, transcriptomics and evolutionary studies reveal genomic signatures of adaptation to plant cell wall in hemibiotrophic fungi.</title>
        <authorList>
            <consortium name="DOE Joint Genome Institute"/>
            <person name="Baroncelli R."/>
            <person name="Diaz J.F."/>
            <person name="Benocci T."/>
            <person name="Peng M."/>
            <person name="Battaglia E."/>
            <person name="Haridas S."/>
            <person name="Andreopoulos W."/>
            <person name="Labutti K."/>
            <person name="Pangilinan J."/>
            <person name="Floch G.L."/>
            <person name="Makela M.R."/>
            <person name="Henrissat B."/>
            <person name="Grigoriev I.V."/>
            <person name="Crouch J.A."/>
            <person name="De Vries R.P."/>
            <person name="Sukno S.A."/>
            <person name="Thon M.R."/>
        </authorList>
    </citation>
    <scope>NUCLEOTIDE SEQUENCE</scope>
    <source>
        <strain evidence="2">CBS 102054</strain>
    </source>
</reference>
<dbReference type="Proteomes" id="UP001243989">
    <property type="component" value="Unassembled WGS sequence"/>
</dbReference>
<comment type="caution">
    <text evidence="2">The sequence shown here is derived from an EMBL/GenBank/DDBJ whole genome shotgun (WGS) entry which is preliminary data.</text>
</comment>
<evidence type="ECO:0000313" key="3">
    <source>
        <dbReference type="Proteomes" id="UP001243989"/>
    </source>
</evidence>
<dbReference type="AlphaFoldDB" id="A0AAJ0ELG4"/>
<dbReference type="RefSeq" id="XP_060452340.1">
    <property type="nucleotide sequence ID" value="XM_060582443.1"/>
</dbReference>